<sequence length="108" mass="12535">MDLVCIARFAISRLPLLAVPDCGQQQDLPRYICLFFHAFARRRRKNMTPHTLSYNIPPFILFVFFTTHHSSRLWIGGCGVWWLVLLVGWFPAAIHLFSFCPSNNANRL</sequence>
<reference evidence="2" key="1">
    <citation type="journal article" date="2023" name="Mol. Phylogenet. Evol.">
        <title>Genome-scale phylogeny and comparative genomics of the fungal order Sordariales.</title>
        <authorList>
            <person name="Hensen N."/>
            <person name="Bonometti L."/>
            <person name="Westerberg I."/>
            <person name="Brannstrom I.O."/>
            <person name="Guillou S."/>
            <person name="Cros-Aarteil S."/>
            <person name="Calhoun S."/>
            <person name="Haridas S."/>
            <person name="Kuo A."/>
            <person name="Mondo S."/>
            <person name="Pangilinan J."/>
            <person name="Riley R."/>
            <person name="LaButti K."/>
            <person name="Andreopoulos B."/>
            <person name="Lipzen A."/>
            <person name="Chen C."/>
            <person name="Yan M."/>
            <person name="Daum C."/>
            <person name="Ng V."/>
            <person name="Clum A."/>
            <person name="Steindorff A."/>
            <person name="Ohm R.A."/>
            <person name="Martin F."/>
            <person name="Silar P."/>
            <person name="Natvig D.O."/>
            <person name="Lalanne C."/>
            <person name="Gautier V."/>
            <person name="Ament-Velasquez S.L."/>
            <person name="Kruys A."/>
            <person name="Hutchinson M.I."/>
            <person name="Powell A.J."/>
            <person name="Barry K."/>
            <person name="Miller A.N."/>
            <person name="Grigoriev I.V."/>
            <person name="Debuchy R."/>
            <person name="Gladieux P."/>
            <person name="Hiltunen Thoren M."/>
            <person name="Johannesson H."/>
        </authorList>
    </citation>
    <scope>NUCLEOTIDE SEQUENCE</scope>
    <source>
        <strain evidence="2">CBS 314.62</strain>
    </source>
</reference>
<reference evidence="2" key="2">
    <citation type="submission" date="2023-06" db="EMBL/GenBank/DDBJ databases">
        <authorList>
            <consortium name="Lawrence Berkeley National Laboratory"/>
            <person name="Haridas S."/>
            <person name="Hensen N."/>
            <person name="Bonometti L."/>
            <person name="Westerberg I."/>
            <person name="Brannstrom I.O."/>
            <person name="Guillou S."/>
            <person name="Cros-Aarteil S."/>
            <person name="Calhoun S."/>
            <person name="Kuo A."/>
            <person name="Mondo S."/>
            <person name="Pangilinan J."/>
            <person name="Riley R."/>
            <person name="Labutti K."/>
            <person name="Andreopoulos B."/>
            <person name="Lipzen A."/>
            <person name="Chen C."/>
            <person name="Yanf M."/>
            <person name="Daum C."/>
            <person name="Ng V."/>
            <person name="Clum A."/>
            <person name="Steindorff A."/>
            <person name="Ohm R."/>
            <person name="Martin F."/>
            <person name="Silar P."/>
            <person name="Natvig D."/>
            <person name="Lalanne C."/>
            <person name="Gautier V."/>
            <person name="Ament-Velasquez S.L."/>
            <person name="Kruys A."/>
            <person name="Hutchinson M.I."/>
            <person name="Powell A.J."/>
            <person name="Barry K."/>
            <person name="Miller A.N."/>
            <person name="Grigoriev I.V."/>
            <person name="Debuchy R."/>
            <person name="Gladieux P."/>
            <person name="Thoren M.H."/>
            <person name="Johannesson H."/>
        </authorList>
    </citation>
    <scope>NUCLEOTIDE SEQUENCE</scope>
    <source>
        <strain evidence="2">CBS 314.62</strain>
    </source>
</reference>
<organism evidence="2 3">
    <name type="scientific">Podospora appendiculata</name>
    <dbReference type="NCBI Taxonomy" id="314037"/>
    <lineage>
        <taxon>Eukaryota</taxon>
        <taxon>Fungi</taxon>
        <taxon>Dikarya</taxon>
        <taxon>Ascomycota</taxon>
        <taxon>Pezizomycotina</taxon>
        <taxon>Sordariomycetes</taxon>
        <taxon>Sordariomycetidae</taxon>
        <taxon>Sordariales</taxon>
        <taxon>Podosporaceae</taxon>
        <taxon>Podospora</taxon>
    </lineage>
</organism>
<evidence type="ECO:0000313" key="2">
    <source>
        <dbReference type="EMBL" id="KAK3689286.1"/>
    </source>
</evidence>
<keyword evidence="1" id="KW-1133">Transmembrane helix</keyword>
<protein>
    <submittedName>
        <fullName evidence="2">Uncharacterized protein</fullName>
    </submittedName>
</protein>
<keyword evidence="1" id="KW-0812">Transmembrane</keyword>
<name>A0AAE0XAX2_9PEZI</name>
<dbReference type="Proteomes" id="UP001270362">
    <property type="component" value="Unassembled WGS sequence"/>
</dbReference>
<dbReference type="AlphaFoldDB" id="A0AAE0XAX2"/>
<accession>A0AAE0XAX2</accession>
<feature type="transmembrane region" description="Helical" evidence="1">
    <location>
        <begin position="80"/>
        <end position="100"/>
    </location>
</feature>
<evidence type="ECO:0000256" key="1">
    <source>
        <dbReference type="SAM" id="Phobius"/>
    </source>
</evidence>
<dbReference type="EMBL" id="JAULSO010000002">
    <property type="protein sequence ID" value="KAK3689286.1"/>
    <property type="molecule type" value="Genomic_DNA"/>
</dbReference>
<feature type="transmembrane region" description="Helical" evidence="1">
    <location>
        <begin position="51"/>
        <end position="68"/>
    </location>
</feature>
<keyword evidence="1" id="KW-0472">Membrane</keyword>
<keyword evidence="3" id="KW-1185">Reference proteome</keyword>
<proteinExistence type="predicted"/>
<evidence type="ECO:0000313" key="3">
    <source>
        <dbReference type="Proteomes" id="UP001270362"/>
    </source>
</evidence>
<gene>
    <name evidence="2" type="ORF">B0T22DRAFT_169673</name>
</gene>
<comment type="caution">
    <text evidence="2">The sequence shown here is derived from an EMBL/GenBank/DDBJ whole genome shotgun (WGS) entry which is preliminary data.</text>
</comment>